<proteinExistence type="predicted"/>
<keyword evidence="3 5" id="KW-0371">Homeobox</keyword>
<dbReference type="KEGG" id="crq:GCK72_015993"/>
<dbReference type="CTD" id="9806456"/>
<dbReference type="Proteomes" id="UP000008281">
    <property type="component" value="Unassembled WGS sequence"/>
</dbReference>
<dbReference type="PANTHER" id="PTHR24339:SF28">
    <property type="entry name" value="E5-RELATED"/>
    <property type="match status" value="1"/>
</dbReference>
<reference evidence="8" key="1">
    <citation type="submission" date="2007-07" db="EMBL/GenBank/DDBJ databases">
        <title>PCAP assembly of the Caenorhabditis remanei genome.</title>
        <authorList>
            <consortium name="The Caenorhabditis remanei Sequencing Consortium"/>
            <person name="Wilson R.K."/>
        </authorList>
    </citation>
    <scope>NUCLEOTIDE SEQUENCE [LARGE SCALE GENOMIC DNA]</scope>
    <source>
        <strain evidence="8">PB4641</strain>
    </source>
</reference>
<feature type="domain" description="Homeobox" evidence="7">
    <location>
        <begin position="113"/>
        <end position="173"/>
    </location>
</feature>
<gene>
    <name evidence="8" type="ORF">CRE_24175</name>
</gene>
<dbReference type="HOGENOM" id="CLU_1391422_0_0_1"/>
<dbReference type="CDD" id="cd00086">
    <property type="entry name" value="homeodomain"/>
    <property type="match status" value="1"/>
</dbReference>
<evidence type="ECO:0000256" key="1">
    <source>
        <dbReference type="ARBA" id="ARBA00004123"/>
    </source>
</evidence>
<dbReference type="Pfam" id="PF00046">
    <property type="entry name" value="Homeodomain"/>
    <property type="match status" value="1"/>
</dbReference>
<evidence type="ECO:0000313" key="9">
    <source>
        <dbReference type="Proteomes" id="UP000008281"/>
    </source>
</evidence>
<dbReference type="PANTHER" id="PTHR24339">
    <property type="entry name" value="HOMEOBOX PROTEIN EMX-RELATED"/>
    <property type="match status" value="1"/>
</dbReference>
<sequence length="196" mass="23028">MSYYYHPYIGYQKDCNTNYFGWQNLHVLHESIKTWNYLPGGPQYSSTIPQFPSQQIAGPRRMSVDEQITQGMEEFSKQVQDSQQPVQSVSSEIYKQKTFSNHFNMTAQTESPPKQRQKRTKFTRTQLSVLEARFEKNNYISTEEGNDLAAELKLNPMNVRNWFRNRRVSQKIKLDNKQKGKKNVVRELLASIYSQS</sequence>
<dbReference type="eggNOG" id="KOG0488">
    <property type="taxonomic scope" value="Eukaryota"/>
</dbReference>
<feature type="DNA-binding region" description="Homeobox" evidence="5">
    <location>
        <begin position="115"/>
        <end position="174"/>
    </location>
</feature>
<keyword evidence="2 5" id="KW-0238">DNA-binding</keyword>
<dbReference type="InParanoid" id="E3N974"/>
<evidence type="ECO:0000259" key="7">
    <source>
        <dbReference type="PROSITE" id="PS50071"/>
    </source>
</evidence>
<dbReference type="InterPro" id="IPR001356">
    <property type="entry name" value="HD"/>
</dbReference>
<evidence type="ECO:0000256" key="2">
    <source>
        <dbReference type="ARBA" id="ARBA00023125"/>
    </source>
</evidence>
<dbReference type="SMART" id="SM00389">
    <property type="entry name" value="HOX"/>
    <property type="match status" value="1"/>
</dbReference>
<dbReference type="InterPro" id="IPR017970">
    <property type="entry name" value="Homeobox_CS"/>
</dbReference>
<organism evidence="9">
    <name type="scientific">Caenorhabditis remanei</name>
    <name type="common">Caenorhabditis vulgaris</name>
    <dbReference type="NCBI Taxonomy" id="31234"/>
    <lineage>
        <taxon>Eukaryota</taxon>
        <taxon>Metazoa</taxon>
        <taxon>Ecdysozoa</taxon>
        <taxon>Nematoda</taxon>
        <taxon>Chromadorea</taxon>
        <taxon>Rhabditida</taxon>
        <taxon>Rhabditina</taxon>
        <taxon>Rhabditomorpha</taxon>
        <taxon>Rhabditoidea</taxon>
        <taxon>Rhabditidae</taxon>
        <taxon>Peloderinae</taxon>
        <taxon>Caenorhabditis</taxon>
    </lineage>
</organism>
<comment type="subcellular location">
    <subcellularLocation>
        <location evidence="1 5 6">Nucleus</location>
    </subcellularLocation>
</comment>
<keyword evidence="4 5" id="KW-0539">Nucleus</keyword>
<evidence type="ECO:0000256" key="3">
    <source>
        <dbReference type="ARBA" id="ARBA00023155"/>
    </source>
</evidence>
<name>E3N974_CAERE</name>
<evidence type="ECO:0000313" key="8">
    <source>
        <dbReference type="EMBL" id="EFO90179.1"/>
    </source>
</evidence>
<dbReference type="STRING" id="31234.E3N974"/>
<evidence type="ECO:0000256" key="5">
    <source>
        <dbReference type="PROSITE-ProRule" id="PRU00108"/>
    </source>
</evidence>
<dbReference type="Gene3D" id="1.10.10.60">
    <property type="entry name" value="Homeodomain-like"/>
    <property type="match status" value="1"/>
</dbReference>
<dbReference type="AlphaFoldDB" id="E3N974"/>
<dbReference type="InterPro" id="IPR009057">
    <property type="entry name" value="Homeodomain-like_sf"/>
</dbReference>
<accession>E3N974</accession>
<dbReference type="GeneID" id="9806456"/>
<dbReference type="GO" id="GO:0000978">
    <property type="term" value="F:RNA polymerase II cis-regulatory region sequence-specific DNA binding"/>
    <property type="evidence" value="ECO:0007669"/>
    <property type="project" value="TreeGrafter"/>
</dbReference>
<protein>
    <recommendedName>
        <fullName evidence="7">Homeobox domain-containing protein</fullName>
    </recommendedName>
</protein>
<dbReference type="RefSeq" id="XP_003095037.2">
    <property type="nucleotide sequence ID" value="XM_003094989.2"/>
</dbReference>
<dbReference type="GO" id="GO:0005634">
    <property type="term" value="C:nucleus"/>
    <property type="evidence" value="ECO:0007669"/>
    <property type="project" value="UniProtKB-SubCell"/>
</dbReference>
<dbReference type="EMBL" id="DS268563">
    <property type="protein sequence ID" value="EFO90179.1"/>
    <property type="molecule type" value="Genomic_DNA"/>
</dbReference>
<dbReference type="PROSITE" id="PS00027">
    <property type="entry name" value="HOMEOBOX_1"/>
    <property type="match status" value="1"/>
</dbReference>
<evidence type="ECO:0000256" key="4">
    <source>
        <dbReference type="ARBA" id="ARBA00023242"/>
    </source>
</evidence>
<dbReference type="InterPro" id="IPR050877">
    <property type="entry name" value="EMX-VAX-Noto_Homeobox_TFs"/>
</dbReference>
<dbReference type="OrthoDB" id="6159439at2759"/>
<dbReference type="PROSITE" id="PS50071">
    <property type="entry name" value="HOMEOBOX_2"/>
    <property type="match status" value="1"/>
</dbReference>
<dbReference type="SUPFAM" id="SSF46689">
    <property type="entry name" value="Homeodomain-like"/>
    <property type="match status" value="1"/>
</dbReference>
<keyword evidence="9" id="KW-1185">Reference proteome</keyword>
<evidence type="ECO:0000256" key="6">
    <source>
        <dbReference type="RuleBase" id="RU000682"/>
    </source>
</evidence>
<dbReference type="GO" id="GO:0000981">
    <property type="term" value="F:DNA-binding transcription factor activity, RNA polymerase II-specific"/>
    <property type="evidence" value="ECO:0007669"/>
    <property type="project" value="InterPro"/>
</dbReference>